<keyword evidence="3" id="KW-0378">Hydrolase</keyword>
<dbReference type="Pfam" id="PF03009">
    <property type="entry name" value="GDPD"/>
    <property type="match status" value="1"/>
</dbReference>
<evidence type="ECO:0000256" key="3">
    <source>
        <dbReference type="ARBA" id="ARBA00022801"/>
    </source>
</evidence>
<dbReference type="Proteomes" id="UP000824120">
    <property type="component" value="Chromosome 2"/>
</dbReference>
<dbReference type="EMBL" id="JACXVP010000002">
    <property type="protein sequence ID" value="KAG5624573.1"/>
    <property type="molecule type" value="Genomic_DNA"/>
</dbReference>
<proteinExistence type="predicted"/>
<name>A0A9J6AIX5_SOLCO</name>
<evidence type="ECO:0000256" key="1">
    <source>
        <dbReference type="ARBA" id="ARBA00012247"/>
    </source>
</evidence>
<comment type="catalytic activity">
    <reaction evidence="4">
        <text>a sn-glycero-3-phosphodiester + H2O = an alcohol + sn-glycerol 3-phosphate + H(+)</text>
        <dbReference type="Rhea" id="RHEA:12969"/>
        <dbReference type="ChEBI" id="CHEBI:15377"/>
        <dbReference type="ChEBI" id="CHEBI:15378"/>
        <dbReference type="ChEBI" id="CHEBI:30879"/>
        <dbReference type="ChEBI" id="CHEBI:57597"/>
        <dbReference type="ChEBI" id="CHEBI:83408"/>
        <dbReference type="EC" id="3.1.4.46"/>
    </reaction>
</comment>
<dbReference type="PANTHER" id="PTHR22958:SF1">
    <property type="entry name" value="GLYCEROPHOSPHOCHOLINE PHOSPHODIESTERASE GPCPD1"/>
    <property type="match status" value="1"/>
</dbReference>
<evidence type="ECO:0000259" key="5">
    <source>
        <dbReference type="Pfam" id="PF03009"/>
    </source>
</evidence>
<dbReference type="PANTHER" id="PTHR22958">
    <property type="entry name" value="GLYCEROPHOSPHORYL DIESTER PHOSPHODIESTERASE"/>
    <property type="match status" value="1"/>
</dbReference>
<evidence type="ECO:0000256" key="2">
    <source>
        <dbReference type="ARBA" id="ARBA00022798"/>
    </source>
</evidence>
<dbReference type="InterPro" id="IPR017946">
    <property type="entry name" value="PLC-like_Pdiesterase_TIM-brl"/>
</dbReference>
<dbReference type="EC" id="3.1.4.46" evidence="1"/>
<dbReference type="OrthoDB" id="197419at2759"/>
<comment type="caution">
    <text evidence="6">The sequence shown here is derived from an EMBL/GenBank/DDBJ whole genome shotgun (WGS) entry which is preliminary data.</text>
</comment>
<accession>A0A9J6AIX5</accession>
<organism evidence="6 7">
    <name type="scientific">Solanum commersonii</name>
    <name type="common">Commerson's wild potato</name>
    <name type="synonym">Commerson's nightshade</name>
    <dbReference type="NCBI Taxonomy" id="4109"/>
    <lineage>
        <taxon>Eukaryota</taxon>
        <taxon>Viridiplantae</taxon>
        <taxon>Streptophyta</taxon>
        <taxon>Embryophyta</taxon>
        <taxon>Tracheophyta</taxon>
        <taxon>Spermatophyta</taxon>
        <taxon>Magnoliopsida</taxon>
        <taxon>eudicotyledons</taxon>
        <taxon>Gunneridae</taxon>
        <taxon>Pentapetalae</taxon>
        <taxon>asterids</taxon>
        <taxon>lamiids</taxon>
        <taxon>Solanales</taxon>
        <taxon>Solanaceae</taxon>
        <taxon>Solanoideae</taxon>
        <taxon>Solaneae</taxon>
        <taxon>Solanum</taxon>
    </lineage>
</organism>
<evidence type="ECO:0000313" key="6">
    <source>
        <dbReference type="EMBL" id="KAG5624573.1"/>
    </source>
</evidence>
<keyword evidence="2" id="KW-0319">Glycerol metabolism</keyword>
<dbReference type="Gene3D" id="3.20.20.190">
    <property type="entry name" value="Phosphatidylinositol (PI) phosphodiesterase"/>
    <property type="match status" value="1"/>
</dbReference>
<gene>
    <name evidence="6" type="ORF">H5410_009791</name>
</gene>
<evidence type="ECO:0000256" key="4">
    <source>
        <dbReference type="ARBA" id="ARBA00047512"/>
    </source>
</evidence>
<feature type="domain" description="GP-PDE" evidence="5">
    <location>
        <begin position="47"/>
        <end position="90"/>
    </location>
</feature>
<evidence type="ECO:0000313" key="7">
    <source>
        <dbReference type="Proteomes" id="UP000824120"/>
    </source>
</evidence>
<protein>
    <recommendedName>
        <fullName evidence="1">glycerophosphodiester phosphodiesterase</fullName>
        <ecNumber evidence="1">3.1.4.46</ecNumber>
    </recommendedName>
</protein>
<dbReference type="SUPFAM" id="SSF51695">
    <property type="entry name" value="PLC-like phosphodiesterases"/>
    <property type="match status" value="1"/>
</dbReference>
<dbReference type="GO" id="GO:0008889">
    <property type="term" value="F:glycerophosphodiester phosphodiesterase activity"/>
    <property type="evidence" value="ECO:0007669"/>
    <property type="project" value="UniProtKB-EC"/>
</dbReference>
<keyword evidence="7" id="KW-1185">Reference proteome</keyword>
<dbReference type="GO" id="GO:0046475">
    <property type="term" value="P:glycerophospholipid catabolic process"/>
    <property type="evidence" value="ECO:0007669"/>
    <property type="project" value="TreeGrafter"/>
</dbReference>
<dbReference type="AlphaFoldDB" id="A0A9J6AIX5"/>
<sequence>MALTAAVHISDVPNLDQVPDKAPLYATRFSSQGIEIGRTSKFLVVGHRGNGMNLLQSADRRMKAVKENSILSFNAAAKYPIDFIEFDVQVPCKLFSAYNGTIIIFLSIHGPKARPDPTRISNII</sequence>
<dbReference type="InterPro" id="IPR030395">
    <property type="entry name" value="GP_PDE_dom"/>
</dbReference>
<dbReference type="InterPro" id="IPR051578">
    <property type="entry name" value="GDPD"/>
</dbReference>
<reference evidence="6 7" key="1">
    <citation type="submission" date="2020-09" db="EMBL/GenBank/DDBJ databases">
        <title>De no assembly of potato wild relative species, Solanum commersonii.</title>
        <authorList>
            <person name="Cho K."/>
        </authorList>
    </citation>
    <scope>NUCLEOTIDE SEQUENCE [LARGE SCALE GENOMIC DNA]</scope>
    <source>
        <strain evidence="6">LZ3.2</strain>
        <tissue evidence="6">Leaf</tissue>
    </source>
</reference>
<dbReference type="GO" id="GO:0006071">
    <property type="term" value="P:glycerol metabolic process"/>
    <property type="evidence" value="ECO:0007669"/>
    <property type="project" value="UniProtKB-KW"/>
</dbReference>